<feature type="region of interest" description="Disordered" evidence="2">
    <location>
        <begin position="1"/>
        <end position="21"/>
    </location>
</feature>
<evidence type="ECO:0000256" key="1">
    <source>
        <dbReference type="ARBA" id="ARBA00022737"/>
    </source>
</evidence>
<dbReference type="SMART" id="SM00368">
    <property type="entry name" value="LRR_RI"/>
    <property type="match status" value="4"/>
</dbReference>
<proteinExistence type="predicted"/>
<keyword evidence="1" id="KW-0677">Repeat</keyword>
<dbReference type="InterPro" id="IPR052201">
    <property type="entry name" value="LRR-containing_regulator"/>
</dbReference>
<accession>A0AAQ4DIM5</accession>
<evidence type="ECO:0000256" key="2">
    <source>
        <dbReference type="SAM" id="MobiDB-lite"/>
    </source>
</evidence>
<dbReference type="Pfam" id="PF13516">
    <property type="entry name" value="LRR_6"/>
    <property type="match status" value="2"/>
</dbReference>
<dbReference type="InterPro" id="IPR001611">
    <property type="entry name" value="Leu-rich_rpt"/>
</dbReference>
<dbReference type="Proteomes" id="UP001321473">
    <property type="component" value="Unassembled WGS sequence"/>
</dbReference>
<organism evidence="3 4">
    <name type="scientific">Amblyomma americanum</name>
    <name type="common">Lone star tick</name>
    <dbReference type="NCBI Taxonomy" id="6943"/>
    <lineage>
        <taxon>Eukaryota</taxon>
        <taxon>Metazoa</taxon>
        <taxon>Ecdysozoa</taxon>
        <taxon>Arthropoda</taxon>
        <taxon>Chelicerata</taxon>
        <taxon>Arachnida</taxon>
        <taxon>Acari</taxon>
        <taxon>Parasitiformes</taxon>
        <taxon>Ixodida</taxon>
        <taxon>Ixodoidea</taxon>
        <taxon>Ixodidae</taxon>
        <taxon>Amblyomminae</taxon>
        <taxon>Amblyomma</taxon>
    </lineage>
</organism>
<gene>
    <name evidence="3" type="ORF">V5799_026421</name>
</gene>
<dbReference type="EMBL" id="JARKHS020030219">
    <property type="protein sequence ID" value="KAK8762315.1"/>
    <property type="molecule type" value="Genomic_DNA"/>
</dbReference>
<name>A0AAQ4DIM5_AMBAM</name>
<keyword evidence="4" id="KW-1185">Reference proteome</keyword>
<evidence type="ECO:0000313" key="3">
    <source>
        <dbReference type="EMBL" id="KAK8762315.1"/>
    </source>
</evidence>
<dbReference type="Gene3D" id="3.80.10.10">
    <property type="entry name" value="Ribonuclease Inhibitor"/>
    <property type="match status" value="4"/>
</dbReference>
<dbReference type="PANTHER" id="PTHR24111">
    <property type="entry name" value="LEUCINE-RICH REPEAT-CONTAINING PROTEIN 34"/>
    <property type="match status" value="1"/>
</dbReference>
<evidence type="ECO:0008006" key="5">
    <source>
        <dbReference type="Google" id="ProtNLM"/>
    </source>
</evidence>
<sequence>MDVEDSEKSSNTQDSVDSDVVVPVPDDTDFINEVLLRLRLESSDSLDVPLFDSSCSVTGTVAKLAVWNAILNPIGIELHEFEPGKFALSSLNTHRYVNGTDEFVQQAAVAFYWALKTHPCIKKVKIAHHLFLIHCFPLMKRAFLENDSLETLSLFHCSLAPYSSVEFVGALSAMTQLKRIKLEQLKLDSSGFENLSRVLERNQRLEAVSLHCATLCGDVPTCLMNVLCSLPCLKVLSWSCEHLAPAVGYGIAQLLETTQTLQELELLFEEDINPECIQAVASALERNTTVHSVKFYYAYIYNRGAEALASALTKNCHVKYLKLCHCEIGDTGGTAIAQMLKVNKSLEEVDLSENNMANATGEALAQAISVNPVLTKLNLIGNRFGASAVISIARALVSNDVLELLEIGRICTDDVAEDAVSIILGDEQSDLCYNESEQLVMVFGELKSFERITATWGDAGIFELANTVKTSNTIRKVSLEGLDEISVEPQKQLLEALGENSSVEELFFPMYLPCYVNTAPMLADYLRKTTSLKRLTFTLEAVQKDVVSLLADALSQNKTVQYLEIVCPNVDEHAEKCLADMLRQNDTLETLVLNDYASQFEITVHEPLVLLSHGLKENYSVTKFKNDFSWVPWFGMAQVQEVIRRNRVALNAAARFVFSETKDATSLPCDIANILKLRKFHKLLQAFGKLTAADVVLKIEAAKLRIDQCHVK</sequence>
<dbReference type="PANTHER" id="PTHR24111:SF0">
    <property type="entry name" value="LEUCINE-RICH REPEAT-CONTAINING PROTEIN"/>
    <property type="match status" value="1"/>
</dbReference>
<comment type="caution">
    <text evidence="3">The sequence shown here is derived from an EMBL/GenBank/DDBJ whole genome shotgun (WGS) entry which is preliminary data.</text>
</comment>
<evidence type="ECO:0000313" key="4">
    <source>
        <dbReference type="Proteomes" id="UP001321473"/>
    </source>
</evidence>
<dbReference type="AlphaFoldDB" id="A0AAQ4DIM5"/>
<dbReference type="SUPFAM" id="SSF52047">
    <property type="entry name" value="RNI-like"/>
    <property type="match status" value="2"/>
</dbReference>
<reference evidence="3 4" key="1">
    <citation type="journal article" date="2023" name="Arcadia Sci">
        <title>De novo assembly of a long-read Amblyomma americanum tick genome.</title>
        <authorList>
            <person name="Chou S."/>
            <person name="Poskanzer K.E."/>
            <person name="Rollins M."/>
            <person name="Thuy-Boun P.S."/>
        </authorList>
    </citation>
    <scope>NUCLEOTIDE SEQUENCE [LARGE SCALE GENOMIC DNA]</scope>
    <source>
        <strain evidence="3">F_SG_1</strain>
        <tissue evidence="3">Salivary glands</tissue>
    </source>
</reference>
<dbReference type="InterPro" id="IPR032675">
    <property type="entry name" value="LRR_dom_sf"/>
</dbReference>
<protein>
    <recommendedName>
        <fullName evidence="5">Ran gtpase-activating protein</fullName>
    </recommendedName>
</protein>